<comment type="similarity">
    <text evidence="1">Belongs to the FAM32 family.</text>
</comment>
<dbReference type="GeneID" id="106744831"/>
<gene>
    <name evidence="4" type="primary">LOC106744831</name>
</gene>
<dbReference type="OrthoDB" id="205403at2759"/>
<name>A0A6P3XAR5_DINQU</name>
<dbReference type="GO" id="GO:0005730">
    <property type="term" value="C:nucleolus"/>
    <property type="evidence" value="ECO:0007669"/>
    <property type="project" value="TreeGrafter"/>
</dbReference>
<keyword evidence="3" id="KW-1185">Reference proteome</keyword>
<accession>A0A6P3XAR5</accession>
<evidence type="ECO:0000256" key="2">
    <source>
        <dbReference type="SAM" id="MobiDB-lite"/>
    </source>
</evidence>
<organism evidence="3 4">
    <name type="scientific">Dinoponera quadriceps</name>
    <name type="common">South American ant</name>
    <dbReference type="NCBI Taxonomy" id="609295"/>
    <lineage>
        <taxon>Eukaryota</taxon>
        <taxon>Metazoa</taxon>
        <taxon>Ecdysozoa</taxon>
        <taxon>Arthropoda</taxon>
        <taxon>Hexapoda</taxon>
        <taxon>Insecta</taxon>
        <taxon>Pterygota</taxon>
        <taxon>Neoptera</taxon>
        <taxon>Endopterygota</taxon>
        <taxon>Hymenoptera</taxon>
        <taxon>Apocrita</taxon>
        <taxon>Aculeata</taxon>
        <taxon>Formicoidea</taxon>
        <taxon>Formicidae</taxon>
        <taxon>Ponerinae</taxon>
        <taxon>Ponerini</taxon>
        <taxon>Dinoponera</taxon>
    </lineage>
</organism>
<evidence type="ECO:0000313" key="4">
    <source>
        <dbReference type="RefSeq" id="XP_014475363.1"/>
    </source>
</evidence>
<dbReference type="KEGG" id="dqu:106744831"/>
<sequence>MPATNDQDDPYAHAAKGPLKLKNDQTVSKRKKKKDEKKKLVEVSKIIEEEKSQNLEVKRTKAELAFKKMQEKMQTERIKEKASKTHKQRVEEFNRHLDSLTEHFDIPKVSWTK</sequence>
<reference evidence="4" key="1">
    <citation type="submission" date="2025-08" db="UniProtKB">
        <authorList>
            <consortium name="RefSeq"/>
        </authorList>
    </citation>
    <scope>IDENTIFICATION</scope>
</reference>
<dbReference type="Proteomes" id="UP000515204">
    <property type="component" value="Unplaced"/>
</dbReference>
<feature type="region of interest" description="Disordered" evidence="2">
    <location>
        <begin position="1"/>
        <end position="40"/>
    </location>
</feature>
<proteinExistence type="inferred from homology"/>
<dbReference type="PANTHER" id="PTHR13282">
    <property type="entry name" value="PROTEIN FAM32A"/>
    <property type="match status" value="1"/>
</dbReference>
<dbReference type="RefSeq" id="XP_014475363.1">
    <property type="nucleotide sequence ID" value="XM_014619877.1"/>
</dbReference>
<evidence type="ECO:0000256" key="1">
    <source>
        <dbReference type="ARBA" id="ARBA00008948"/>
    </source>
</evidence>
<dbReference type="InterPro" id="IPR013865">
    <property type="entry name" value="FAM32A"/>
</dbReference>
<dbReference type="PANTHER" id="PTHR13282:SF6">
    <property type="entry name" value="PROTEIN FAM32A"/>
    <property type="match status" value="1"/>
</dbReference>
<evidence type="ECO:0000313" key="3">
    <source>
        <dbReference type="Proteomes" id="UP000515204"/>
    </source>
</evidence>
<protein>
    <submittedName>
        <fullName evidence="4">Protein FAM32A</fullName>
    </submittedName>
</protein>
<dbReference type="AlphaFoldDB" id="A0A6P3XAR5"/>